<reference evidence="1" key="1">
    <citation type="journal article" date="2021" name="Genome Biol. Evol.">
        <title>A High-Quality Reference Genome for a Parasitic Bivalve with Doubly Uniparental Inheritance (Bivalvia: Unionida).</title>
        <authorList>
            <person name="Smith C.H."/>
        </authorList>
    </citation>
    <scope>NUCLEOTIDE SEQUENCE</scope>
    <source>
        <strain evidence="1">CHS0354</strain>
    </source>
</reference>
<proteinExistence type="predicted"/>
<dbReference type="EMBL" id="JAEAOA010001951">
    <property type="protein sequence ID" value="KAK3586012.1"/>
    <property type="molecule type" value="Genomic_DNA"/>
</dbReference>
<gene>
    <name evidence="1" type="ORF">CHS0354_033132</name>
</gene>
<evidence type="ECO:0000313" key="2">
    <source>
        <dbReference type="Proteomes" id="UP001195483"/>
    </source>
</evidence>
<evidence type="ECO:0000313" key="1">
    <source>
        <dbReference type="EMBL" id="KAK3586012.1"/>
    </source>
</evidence>
<keyword evidence="2" id="KW-1185">Reference proteome</keyword>
<sequence length="67" mass="6893">MGRGLGWSSGSRRSSSLISIISTVGGVRVPAPPNLVGGSTSTIDTVRHMSLPSGITDCDNLTICYAE</sequence>
<organism evidence="1 2">
    <name type="scientific">Potamilus streckersoni</name>
    <dbReference type="NCBI Taxonomy" id="2493646"/>
    <lineage>
        <taxon>Eukaryota</taxon>
        <taxon>Metazoa</taxon>
        <taxon>Spiralia</taxon>
        <taxon>Lophotrochozoa</taxon>
        <taxon>Mollusca</taxon>
        <taxon>Bivalvia</taxon>
        <taxon>Autobranchia</taxon>
        <taxon>Heteroconchia</taxon>
        <taxon>Palaeoheterodonta</taxon>
        <taxon>Unionida</taxon>
        <taxon>Unionoidea</taxon>
        <taxon>Unionidae</taxon>
        <taxon>Ambleminae</taxon>
        <taxon>Lampsilini</taxon>
        <taxon>Potamilus</taxon>
    </lineage>
</organism>
<dbReference type="Proteomes" id="UP001195483">
    <property type="component" value="Unassembled WGS sequence"/>
</dbReference>
<comment type="caution">
    <text evidence="1">The sequence shown here is derived from an EMBL/GenBank/DDBJ whole genome shotgun (WGS) entry which is preliminary data.</text>
</comment>
<protein>
    <submittedName>
        <fullName evidence="1">Uncharacterized protein</fullName>
    </submittedName>
</protein>
<reference evidence="1" key="2">
    <citation type="journal article" date="2021" name="Genome Biol. Evol.">
        <title>Developing a high-quality reference genome for a parasitic bivalve with doubly uniparental inheritance (Bivalvia: Unionida).</title>
        <authorList>
            <person name="Smith C.H."/>
        </authorList>
    </citation>
    <scope>NUCLEOTIDE SEQUENCE</scope>
    <source>
        <strain evidence="1">CHS0354</strain>
        <tissue evidence="1">Mantle</tissue>
    </source>
</reference>
<name>A0AAE0S5X5_9BIVA</name>
<accession>A0AAE0S5X5</accession>
<reference evidence="1" key="3">
    <citation type="submission" date="2023-05" db="EMBL/GenBank/DDBJ databases">
        <authorList>
            <person name="Smith C.H."/>
        </authorList>
    </citation>
    <scope>NUCLEOTIDE SEQUENCE</scope>
    <source>
        <strain evidence="1">CHS0354</strain>
        <tissue evidence="1">Mantle</tissue>
    </source>
</reference>
<dbReference type="AlphaFoldDB" id="A0AAE0S5X5"/>